<comment type="caution">
    <text evidence="1">The sequence shown here is derived from an EMBL/GenBank/DDBJ whole genome shotgun (WGS) entry which is preliminary data.</text>
</comment>
<accession>A0A5B6WPW1</accession>
<name>A0A5B6WPW1_9ROSI</name>
<sequence length="150" mass="18012">METYNDGFFNRITIISEQEKCFLDSMAYLYQSYQVRIIDLLRDFGDSCKNLLVRYLTFVQLFTHKQTGNSSVLFKFKNICFEPVQLVLNLVRNVIYHWLNLYIIIASNLASKWLHMKLYKVTMSNPYVLVRVKREESDWTKIDPRNREYS</sequence>
<evidence type="ECO:0000313" key="2">
    <source>
        <dbReference type="Proteomes" id="UP000325315"/>
    </source>
</evidence>
<proteinExistence type="predicted"/>
<evidence type="ECO:0000313" key="1">
    <source>
        <dbReference type="EMBL" id="KAA3483433.1"/>
    </source>
</evidence>
<dbReference type="Proteomes" id="UP000325315">
    <property type="component" value="Unassembled WGS sequence"/>
</dbReference>
<protein>
    <submittedName>
        <fullName evidence="1">Uncharacterized protein</fullName>
    </submittedName>
</protein>
<gene>
    <name evidence="1" type="ORF">EPI10_005610</name>
</gene>
<dbReference type="AlphaFoldDB" id="A0A5B6WPW1"/>
<keyword evidence="2" id="KW-1185">Reference proteome</keyword>
<reference evidence="2" key="1">
    <citation type="journal article" date="2019" name="Plant Biotechnol. J.">
        <title>Genome sequencing of the Australian wild diploid species Gossypium australe highlights disease resistance and delayed gland morphogenesis.</title>
        <authorList>
            <person name="Cai Y."/>
            <person name="Cai X."/>
            <person name="Wang Q."/>
            <person name="Wang P."/>
            <person name="Zhang Y."/>
            <person name="Cai C."/>
            <person name="Xu Y."/>
            <person name="Wang K."/>
            <person name="Zhou Z."/>
            <person name="Wang C."/>
            <person name="Geng S."/>
            <person name="Li B."/>
            <person name="Dong Q."/>
            <person name="Hou Y."/>
            <person name="Wang H."/>
            <person name="Ai P."/>
            <person name="Liu Z."/>
            <person name="Yi F."/>
            <person name="Sun M."/>
            <person name="An G."/>
            <person name="Cheng J."/>
            <person name="Zhang Y."/>
            <person name="Shi Q."/>
            <person name="Xie Y."/>
            <person name="Shi X."/>
            <person name="Chang Y."/>
            <person name="Huang F."/>
            <person name="Chen Y."/>
            <person name="Hong S."/>
            <person name="Mi L."/>
            <person name="Sun Q."/>
            <person name="Zhang L."/>
            <person name="Zhou B."/>
            <person name="Peng R."/>
            <person name="Zhang X."/>
            <person name="Liu F."/>
        </authorList>
    </citation>
    <scope>NUCLEOTIDE SEQUENCE [LARGE SCALE GENOMIC DNA]</scope>
    <source>
        <strain evidence="2">cv. PA1801</strain>
    </source>
</reference>
<dbReference type="EMBL" id="SMMG02000002">
    <property type="protein sequence ID" value="KAA3483433.1"/>
    <property type="molecule type" value="Genomic_DNA"/>
</dbReference>
<organism evidence="1 2">
    <name type="scientific">Gossypium australe</name>
    <dbReference type="NCBI Taxonomy" id="47621"/>
    <lineage>
        <taxon>Eukaryota</taxon>
        <taxon>Viridiplantae</taxon>
        <taxon>Streptophyta</taxon>
        <taxon>Embryophyta</taxon>
        <taxon>Tracheophyta</taxon>
        <taxon>Spermatophyta</taxon>
        <taxon>Magnoliopsida</taxon>
        <taxon>eudicotyledons</taxon>
        <taxon>Gunneridae</taxon>
        <taxon>Pentapetalae</taxon>
        <taxon>rosids</taxon>
        <taxon>malvids</taxon>
        <taxon>Malvales</taxon>
        <taxon>Malvaceae</taxon>
        <taxon>Malvoideae</taxon>
        <taxon>Gossypium</taxon>
    </lineage>
</organism>